<evidence type="ECO:0000313" key="2">
    <source>
        <dbReference type="Proteomes" id="UP001652624"/>
    </source>
</evidence>
<organism evidence="2 3">
    <name type="scientific">Erinaceus europaeus</name>
    <name type="common">Western European hedgehog</name>
    <dbReference type="NCBI Taxonomy" id="9365"/>
    <lineage>
        <taxon>Eukaryota</taxon>
        <taxon>Metazoa</taxon>
        <taxon>Chordata</taxon>
        <taxon>Craniata</taxon>
        <taxon>Vertebrata</taxon>
        <taxon>Euteleostomi</taxon>
        <taxon>Mammalia</taxon>
        <taxon>Eutheria</taxon>
        <taxon>Laurasiatheria</taxon>
        <taxon>Eulipotyphla</taxon>
        <taxon>Erinaceidae</taxon>
        <taxon>Erinaceinae</taxon>
        <taxon>Erinaceus</taxon>
    </lineage>
</organism>
<feature type="compositionally biased region" description="Polar residues" evidence="1">
    <location>
        <begin position="1"/>
        <end position="13"/>
    </location>
</feature>
<reference evidence="3" key="2">
    <citation type="submission" date="2025-08" db="UniProtKB">
        <authorList>
            <consortium name="RefSeq"/>
        </authorList>
    </citation>
    <scope>IDENTIFICATION</scope>
</reference>
<evidence type="ECO:0000313" key="3">
    <source>
        <dbReference type="RefSeq" id="XP_060058328.1"/>
    </source>
</evidence>
<dbReference type="GeneID" id="132541450"/>
<proteinExistence type="predicted"/>
<feature type="compositionally biased region" description="Gly residues" evidence="1">
    <location>
        <begin position="102"/>
        <end position="113"/>
    </location>
</feature>
<keyword evidence="2" id="KW-1185">Reference proteome</keyword>
<name>A0ABM3YB81_ERIEU</name>
<sequence length="172" mass="17730">MRNSSGISRTSTHSPSVVSLPPPPRLQGSPTPCPRSRPAQWEAGTPARRSGRARRPDLGQPGKLTKAALEPGPPEPKRPPRGWEPGPDGASACRGLLRSGSGVSGAGGSGSRGLGALPAPARPPARSPAAAGWHHGLLHRALLAHLPLRAAAEQMLIHSLVVSGAQMNISQR</sequence>
<accession>A0ABM3YB81</accession>
<feature type="compositionally biased region" description="Pro residues" evidence="1">
    <location>
        <begin position="20"/>
        <end position="35"/>
    </location>
</feature>
<dbReference type="RefSeq" id="XP_060058328.1">
    <property type="nucleotide sequence ID" value="XM_060202345.1"/>
</dbReference>
<protein>
    <submittedName>
        <fullName evidence="3">Echinoderm microtubule-associated protein-like 3</fullName>
    </submittedName>
</protein>
<dbReference type="Proteomes" id="UP001652624">
    <property type="component" value="Chromosome 1"/>
</dbReference>
<gene>
    <name evidence="3" type="primary">LOC132541450</name>
</gene>
<evidence type="ECO:0000256" key="1">
    <source>
        <dbReference type="SAM" id="MobiDB-lite"/>
    </source>
</evidence>
<reference evidence="2" key="1">
    <citation type="submission" date="2025-05" db="UniProtKB">
        <authorList>
            <consortium name="RefSeq"/>
        </authorList>
    </citation>
    <scope>NUCLEOTIDE SEQUENCE [LARGE SCALE GENOMIC DNA]</scope>
</reference>
<feature type="region of interest" description="Disordered" evidence="1">
    <location>
        <begin position="1"/>
        <end position="130"/>
    </location>
</feature>